<keyword evidence="3" id="KW-1185">Reference proteome</keyword>
<feature type="signal peptide" evidence="1">
    <location>
        <begin position="1"/>
        <end position="22"/>
    </location>
</feature>
<keyword evidence="1" id="KW-0732">Signal</keyword>
<proteinExistence type="predicted"/>
<evidence type="ECO:0000313" key="2">
    <source>
        <dbReference type="EMBL" id="TWU48362.1"/>
    </source>
</evidence>
<dbReference type="NCBIfam" id="TIGR03067">
    <property type="entry name" value="Planc_TIGR03067"/>
    <property type="match status" value="1"/>
</dbReference>
<dbReference type="OrthoDB" id="281124at2"/>
<dbReference type="InterPro" id="IPR017504">
    <property type="entry name" value="CHP03067_Planctomycetes"/>
</dbReference>
<dbReference type="RefSeq" id="WP_146536734.1">
    <property type="nucleotide sequence ID" value="NZ_SJPX01000005.1"/>
</dbReference>
<dbReference type="AlphaFoldDB" id="A0A5C6EH90"/>
<feature type="chain" id="PRO_5022719599" description="TIGR03067 domain-containing protein" evidence="1">
    <location>
        <begin position="23"/>
        <end position="181"/>
    </location>
</feature>
<accession>A0A5C6EH90</accession>
<name>A0A5C6EH90_9BACT</name>
<dbReference type="EMBL" id="SJPX01000005">
    <property type="protein sequence ID" value="TWU48362.1"/>
    <property type="molecule type" value="Genomic_DNA"/>
</dbReference>
<organism evidence="2 3">
    <name type="scientific">Rubripirellula reticaptiva</name>
    <dbReference type="NCBI Taxonomy" id="2528013"/>
    <lineage>
        <taxon>Bacteria</taxon>
        <taxon>Pseudomonadati</taxon>
        <taxon>Planctomycetota</taxon>
        <taxon>Planctomycetia</taxon>
        <taxon>Pirellulales</taxon>
        <taxon>Pirellulaceae</taxon>
        <taxon>Rubripirellula</taxon>
    </lineage>
</organism>
<sequence precursor="true">MPIKITMFSFAFTALVVVPALAEDKPNDTIIEQLQGRWEITEGINQGRTLTAGELAGASVTITTNSIVTYDQSQQEKFRAVFTIDESNKPVHITMITVPKVAPVADETSPRAKQNTPNTTSPGILKLTGKSGGDVIMMLCYALPGSERPMKFESPGGGKNMLFVLKKHPVDEDLIEAITKE</sequence>
<gene>
    <name evidence="2" type="ORF">Poly59_52080</name>
</gene>
<evidence type="ECO:0000313" key="3">
    <source>
        <dbReference type="Proteomes" id="UP000317977"/>
    </source>
</evidence>
<evidence type="ECO:0008006" key="4">
    <source>
        <dbReference type="Google" id="ProtNLM"/>
    </source>
</evidence>
<reference evidence="2 3" key="1">
    <citation type="submission" date="2019-02" db="EMBL/GenBank/DDBJ databases">
        <title>Deep-cultivation of Planctomycetes and their phenomic and genomic characterization uncovers novel biology.</title>
        <authorList>
            <person name="Wiegand S."/>
            <person name="Jogler M."/>
            <person name="Boedeker C."/>
            <person name="Pinto D."/>
            <person name="Vollmers J."/>
            <person name="Rivas-Marin E."/>
            <person name="Kohn T."/>
            <person name="Peeters S.H."/>
            <person name="Heuer A."/>
            <person name="Rast P."/>
            <person name="Oberbeckmann S."/>
            <person name="Bunk B."/>
            <person name="Jeske O."/>
            <person name="Meyerdierks A."/>
            <person name="Storesund J.E."/>
            <person name="Kallscheuer N."/>
            <person name="Luecker S."/>
            <person name="Lage O.M."/>
            <person name="Pohl T."/>
            <person name="Merkel B.J."/>
            <person name="Hornburger P."/>
            <person name="Mueller R.-W."/>
            <person name="Bruemmer F."/>
            <person name="Labrenz M."/>
            <person name="Spormann A.M."/>
            <person name="Op Den Camp H."/>
            <person name="Overmann J."/>
            <person name="Amann R."/>
            <person name="Jetten M.S.M."/>
            <person name="Mascher T."/>
            <person name="Medema M.H."/>
            <person name="Devos D.P."/>
            <person name="Kaster A.-K."/>
            <person name="Ovreas L."/>
            <person name="Rohde M."/>
            <person name="Galperin M.Y."/>
            <person name="Jogler C."/>
        </authorList>
    </citation>
    <scope>NUCLEOTIDE SEQUENCE [LARGE SCALE GENOMIC DNA]</scope>
    <source>
        <strain evidence="2 3">Poly59</strain>
    </source>
</reference>
<dbReference type="Proteomes" id="UP000317977">
    <property type="component" value="Unassembled WGS sequence"/>
</dbReference>
<comment type="caution">
    <text evidence="2">The sequence shown here is derived from an EMBL/GenBank/DDBJ whole genome shotgun (WGS) entry which is preliminary data.</text>
</comment>
<protein>
    <recommendedName>
        <fullName evidence="4">TIGR03067 domain-containing protein</fullName>
    </recommendedName>
</protein>
<evidence type="ECO:0000256" key="1">
    <source>
        <dbReference type="SAM" id="SignalP"/>
    </source>
</evidence>